<geneLocation type="plasmid" evidence="1 2">
    <name>pHTS280.6</name>
</geneLocation>
<dbReference type="KEGG" id="hsal:JMJ58_23655"/>
<dbReference type="OrthoDB" id="18576at2157"/>
<keyword evidence="2" id="KW-1185">Reference proteome</keyword>
<name>A0A8T8E987_9EURY</name>
<dbReference type="EMBL" id="CP069192">
    <property type="protein sequence ID" value="QRV17981.1"/>
    <property type="molecule type" value="Genomic_DNA"/>
</dbReference>
<gene>
    <name evidence="1" type="ORF">JMJ58_23655</name>
</gene>
<dbReference type="GeneID" id="62878189"/>
<dbReference type="RefSeq" id="WP_204749892.1">
    <property type="nucleotide sequence ID" value="NZ_CP069192.1"/>
</dbReference>
<proteinExistence type="predicted"/>
<organism evidence="1 2">
    <name type="scientific">Haloterrigena salifodinae</name>
    <dbReference type="NCBI Taxonomy" id="2675099"/>
    <lineage>
        <taxon>Archaea</taxon>
        <taxon>Methanobacteriati</taxon>
        <taxon>Methanobacteriota</taxon>
        <taxon>Stenosarchaea group</taxon>
        <taxon>Halobacteria</taxon>
        <taxon>Halobacteriales</taxon>
        <taxon>Natrialbaceae</taxon>
        <taxon>Haloterrigena</taxon>
    </lineage>
</organism>
<dbReference type="AlphaFoldDB" id="A0A8T8E987"/>
<evidence type="ECO:0000313" key="1">
    <source>
        <dbReference type="EMBL" id="QRV17981.1"/>
    </source>
</evidence>
<dbReference type="Proteomes" id="UP000637819">
    <property type="component" value="Plasmid pHTS280.6"/>
</dbReference>
<sequence>MPTDNAVIGTTYTDAKRPITAYIAYNETDPSSMPVIGTGSGITMASQRPL</sequence>
<protein>
    <submittedName>
        <fullName evidence="1">Uncharacterized protein</fullName>
    </submittedName>
</protein>
<evidence type="ECO:0000313" key="2">
    <source>
        <dbReference type="Proteomes" id="UP000637819"/>
    </source>
</evidence>
<accession>A0A8T8E987</accession>
<reference evidence="1 2" key="1">
    <citation type="submission" date="2021-01" db="EMBL/GenBank/DDBJ databases">
        <title>Genome Sequence and Methylation Pattern of Haloterrigena salifodinae BOL5-1, An Extremely Halophilic Archaeon from a Bolivian Salt Mine.</title>
        <authorList>
            <person name="DasSarma P."/>
            <person name="Anton B.P."/>
            <person name="DasSarma S.L."/>
            <person name="von Ehrenheim H.A.L."/>
            <person name="Martinez F.L."/>
            <person name="Guzman D."/>
            <person name="Roberts R.J."/>
            <person name="DasSarma S."/>
        </authorList>
    </citation>
    <scope>NUCLEOTIDE SEQUENCE [LARGE SCALE GENOMIC DNA]</scope>
    <source>
        <strain evidence="1 2">BOL5-1</strain>
        <plasmid evidence="1 2">pHTS280.6</plasmid>
    </source>
</reference>
<keyword evidence="1" id="KW-0614">Plasmid</keyword>